<protein>
    <submittedName>
        <fullName evidence="1">Uncharacterized protein</fullName>
    </submittedName>
</protein>
<accession>A0ABR1WK80</accession>
<sequence>MVDFRPTKKRTDGGLACIHAGENRLGKNTIGIAYRPVVPRTHLYSSLLGVSHESRSEALRTYRVRLPCLVWTSWETAKEAVLYFSPERDFLHLHNTGRGPVRDTLVDLFCDLKTYDPKGVGLLNLAIDYRTLDAWDRFLRPQEIDPPSARAAYLETLSQLQKVLCFEIRSFRSFMALEELGTGAQYWHGRRGLFDEDKRKALRTAIRSHRIQFGAQWSQVLVKAGVAPSREQQQLVARHEPLVELWAVREWHAGGDGGDNGSISTISYESEEWQGELEWVFSSHPKPDLTRSPAEVEAAFGFWLFSADADLPELGLLTF</sequence>
<evidence type="ECO:0000313" key="2">
    <source>
        <dbReference type="Proteomes" id="UP001446871"/>
    </source>
</evidence>
<gene>
    <name evidence="1" type="ORF">PG996_002690</name>
</gene>
<organism evidence="1 2">
    <name type="scientific">Apiospora saccharicola</name>
    <dbReference type="NCBI Taxonomy" id="335842"/>
    <lineage>
        <taxon>Eukaryota</taxon>
        <taxon>Fungi</taxon>
        <taxon>Dikarya</taxon>
        <taxon>Ascomycota</taxon>
        <taxon>Pezizomycotina</taxon>
        <taxon>Sordariomycetes</taxon>
        <taxon>Xylariomycetidae</taxon>
        <taxon>Amphisphaeriales</taxon>
        <taxon>Apiosporaceae</taxon>
        <taxon>Apiospora</taxon>
    </lineage>
</organism>
<evidence type="ECO:0000313" key="1">
    <source>
        <dbReference type="EMBL" id="KAK8083909.1"/>
    </source>
</evidence>
<comment type="caution">
    <text evidence="1">The sequence shown here is derived from an EMBL/GenBank/DDBJ whole genome shotgun (WGS) entry which is preliminary data.</text>
</comment>
<keyword evidence="2" id="KW-1185">Reference proteome</keyword>
<reference evidence="1 2" key="1">
    <citation type="submission" date="2023-01" db="EMBL/GenBank/DDBJ databases">
        <title>Analysis of 21 Apiospora genomes using comparative genomics revels a genus with tremendous synthesis potential of carbohydrate active enzymes and secondary metabolites.</title>
        <authorList>
            <person name="Sorensen T."/>
        </authorList>
    </citation>
    <scope>NUCLEOTIDE SEQUENCE [LARGE SCALE GENOMIC DNA]</scope>
    <source>
        <strain evidence="1 2">CBS 83171</strain>
    </source>
</reference>
<name>A0ABR1WK80_9PEZI</name>
<proteinExistence type="predicted"/>
<dbReference type="Proteomes" id="UP001446871">
    <property type="component" value="Unassembled WGS sequence"/>
</dbReference>
<dbReference type="EMBL" id="JAQQWM010000001">
    <property type="protein sequence ID" value="KAK8083909.1"/>
    <property type="molecule type" value="Genomic_DNA"/>
</dbReference>